<feature type="compositionally biased region" description="Basic residues" evidence="1">
    <location>
        <begin position="48"/>
        <end position="57"/>
    </location>
</feature>
<organism evidence="2 3">
    <name type="scientific">Hyaloscypha hepaticicola</name>
    <dbReference type="NCBI Taxonomy" id="2082293"/>
    <lineage>
        <taxon>Eukaryota</taxon>
        <taxon>Fungi</taxon>
        <taxon>Dikarya</taxon>
        <taxon>Ascomycota</taxon>
        <taxon>Pezizomycotina</taxon>
        <taxon>Leotiomycetes</taxon>
        <taxon>Helotiales</taxon>
        <taxon>Hyaloscyphaceae</taxon>
        <taxon>Hyaloscypha</taxon>
    </lineage>
</organism>
<feature type="compositionally biased region" description="Basic and acidic residues" evidence="1">
    <location>
        <begin position="119"/>
        <end position="184"/>
    </location>
</feature>
<evidence type="ECO:0000313" key="3">
    <source>
        <dbReference type="Proteomes" id="UP000235672"/>
    </source>
</evidence>
<dbReference type="InterPro" id="IPR029071">
    <property type="entry name" value="Ubiquitin-like_domsf"/>
</dbReference>
<feature type="compositionally biased region" description="Low complexity" evidence="1">
    <location>
        <begin position="233"/>
        <end position="259"/>
    </location>
</feature>
<feature type="region of interest" description="Disordered" evidence="1">
    <location>
        <begin position="228"/>
        <end position="278"/>
    </location>
</feature>
<gene>
    <name evidence="2" type="ORF">NA56DRAFT_703295</name>
</gene>
<sequence length="777" mass="87332">MSDEKDPASSTATSPPKYSRYRSVRRAVEKEEPVQEHKAEPEMTRTKSMARYRRTRPVFKTEQIAASPMPPVPPIPRANAQALSSNPPAQRDVTRRVTQPIQNPQRQKRQSLGATGRPRPQETDDERMRRMGHEAHEREEQRRRARKEKEEQERQLRKYKEEQDRIARQQRAEEEAELARKAAEESANLLAEQKRKDLERLQAELEAATPTPPPLPPGPREKLRFFSRKRAQTKTSPPVSPPTTTRESESTSLSTTKSTEQPRGIEQGGGGIVPQIDAPISASNAGERRVLIRCKQSSINLPITPETTPVDLIYSAANIMTQNIIPSTAILLESYAPLGLERRVRRYEHIRDIMNSWDRDTQNAFLLQNSDTPKFDRDLDASSVSKEAPPPVTVYMYHSQKPGKWNKRHITLLSSGQIFMSKKTGAKASDKDSVSLCHLTDFDIYSLTPQQIRKTLKPPKKHSYAIKSQQKTAMFLNTENFVHFFSTDDVALSEKWYTAVQKWRSWYLVHRKGEGKTEKGKKAAELKAELRPGTRGGPTHTVKVSVDENPYMIGSFAPLMNLDRFGSDEHDSDEENQPRQIPFHLRNSVSLSPVPSRPDSKRHPPPVSYRLPPEAEDEFSSSGLLGRTYSQRQQIQKEKDAANGIFNDGGLLHGGLGRTSSMKSSRTRRPETSAGPGSGLQRGPSQKPKPLLDFTPQFKEAPQWDKTGKGRGVVAPEGIPLIEVATTPDNPLADIPKSTVFRRDQVRPATSGEGAFVRGGLLSGQSVMNRGRIVYDS</sequence>
<reference evidence="2 3" key="1">
    <citation type="submission" date="2016-05" db="EMBL/GenBank/DDBJ databases">
        <title>A degradative enzymes factory behind the ericoid mycorrhizal symbiosis.</title>
        <authorList>
            <consortium name="DOE Joint Genome Institute"/>
            <person name="Martino E."/>
            <person name="Morin E."/>
            <person name="Grelet G."/>
            <person name="Kuo A."/>
            <person name="Kohler A."/>
            <person name="Daghino S."/>
            <person name="Barry K."/>
            <person name="Choi C."/>
            <person name="Cichocki N."/>
            <person name="Clum A."/>
            <person name="Copeland A."/>
            <person name="Hainaut M."/>
            <person name="Haridas S."/>
            <person name="Labutti K."/>
            <person name="Lindquist E."/>
            <person name="Lipzen A."/>
            <person name="Khouja H.-R."/>
            <person name="Murat C."/>
            <person name="Ohm R."/>
            <person name="Olson A."/>
            <person name="Spatafora J."/>
            <person name="Veneault-Fourrey C."/>
            <person name="Henrissat B."/>
            <person name="Grigoriev I."/>
            <person name="Martin F."/>
            <person name="Perotto S."/>
        </authorList>
    </citation>
    <scope>NUCLEOTIDE SEQUENCE [LARGE SCALE GENOMIC DNA]</scope>
    <source>
        <strain evidence="2 3">UAMH 7357</strain>
    </source>
</reference>
<evidence type="ECO:0000313" key="2">
    <source>
        <dbReference type="EMBL" id="PMD21654.1"/>
    </source>
</evidence>
<feature type="region of interest" description="Disordered" evidence="1">
    <location>
        <begin position="1"/>
        <end position="184"/>
    </location>
</feature>
<feature type="region of interest" description="Disordered" evidence="1">
    <location>
        <begin position="642"/>
        <end position="711"/>
    </location>
</feature>
<dbReference type="OrthoDB" id="6235964at2759"/>
<dbReference type="STRING" id="1745343.A0A2J6Q631"/>
<feature type="compositionally biased region" description="Basic and acidic residues" evidence="1">
    <location>
        <begin position="26"/>
        <end position="45"/>
    </location>
</feature>
<feature type="compositionally biased region" description="Polar residues" evidence="1">
    <location>
        <begin position="96"/>
        <end position="113"/>
    </location>
</feature>
<feature type="region of interest" description="Disordered" evidence="1">
    <location>
        <begin position="564"/>
        <end position="625"/>
    </location>
</feature>
<protein>
    <recommendedName>
        <fullName evidence="4">PH domain-containing protein</fullName>
    </recommendedName>
</protein>
<name>A0A2J6Q631_9HELO</name>
<dbReference type="AlphaFoldDB" id="A0A2J6Q631"/>
<dbReference type="InterPro" id="IPR011993">
    <property type="entry name" value="PH-like_dom_sf"/>
</dbReference>
<evidence type="ECO:0000256" key="1">
    <source>
        <dbReference type="SAM" id="MobiDB-lite"/>
    </source>
</evidence>
<keyword evidence="3" id="KW-1185">Reference proteome</keyword>
<accession>A0A2J6Q631</accession>
<dbReference type="SUPFAM" id="SSF54236">
    <property type="entry name" value="Ubiquitin-like"/>
    <property type="match status" value="1"/>
</dbReference>
<dbReference type="Proteomes" id="UP000235672">
    <property type="component" value="Unassembled WGS sequence"/>
</dbReference>
<dbReference type="EMBL" id="KZ613480">
    <property type="protein sequence ID" value="PMD21654.1"/>
    <property type="molecule type" value="Genomic_DNA"/>
</dbReference>
<dbReference type="PANTHER" id="PTHR38700:SF1">
    <property type="entry name" value="PH DOMAIN-CONTAINING PROTEIN"/>
    <property type="match status" value="1"/>
</dbReference>
<dbReference type="Gene3D" id="2.30.29.30">
    <property type="entry name" value="Pleckstrin-homology domain (PH domain)/Phosphotyrosine-binding domain (PTB)"/>
    <property type="match status" value="1"/>
</dbReference>
<proteinExistence type="predicted"/>
<evidence type="ECO:0008006" key="4">
    <source>
        <dbReference type="Google" id="ProtNLM"/>
    </source>
</evidence>
<dbReference type="PANTHER" id="PTHR38700">
    <property type="entry name" value="YALI0E22418P"/>
    <property type="match status" value="1"/>
</dbReference>